<dbReference type="AlphaFoldDB" id="A0A2N2E0V1"/>
<gene>
    <name evidence="1" type="ORF">CVU83_01940</name>
</gene>
<dbReference type="Proteomes" id="UP000233325">
    <property type="component" value="Unassembled WGS sequence"/>
</dbReference>
<sequence>MFNKMATDVVNGIIGVSDLSLHKVTDEVHDAGQSDINGQFIELFDTPIVAIGKIMDGDNEYTQDEDYDILLSRVRLEDWLTAGPRKTKVTYAAGYHAYGYAKISITDLANLAANATITLGAISTDGYTLTRGTGWNPAASSEAEAINLAAAIQAQAGTNAFALGSDVYVIESTNPQVVGRTIATSDSVRLALSGSTLTLPEDNKKRMPESIRLAVMIYVANLMVSRKSPKIKSYTVGSKTVSFASDAEFNQFNDLLKPFRKVGVKAI</sequence>
<comment type="caution">
    <text evidence="1">The sequence shown here is derived from an EMBL/GenBank/DDBJ whole genome shotgun (WGS) entry which is preliminary data.</text>
</comment>
<name>A0A2N2E0V1_9BACT</name>
<accession>A0A2N2E0V1</accession>
<proteinExistence type="predicted"/>
<reference evidence="1 2" key="1">
    <citation type="journal article" date="2017" name="ISME J.">
        <title>Potential for microbial H2 and metal transformations associated with novel bacteria and archaea in deep terrestrial subsurface sediments.</title>
        <authorList>
            <person name="Hernsdorf A.W."/>
            <person name="Amano Y."/>
            <person name="Miyakawa K."/>
            <person name="Ise K."/>
            <person name="Suzuki Y."/>
            <person name="Anantharaman K."/>
            <person name="Probst A."/>
            <person name="Burstein D."/>
            <person name="Thomas B.C."/>
            <person name="Banfield J.F."/>
        </authorList>
    </citation>
    <scope>NUCLEOTIDE SEQUENCE [LARGE SCALE GENOMIC DNA]</scope>
    <source>
        <strain evidence="1">HGW-Falkowbacteria-2</strain>
    </source>
</reference>
<organism evidence="1 2">
    <name type="scientific">Candidatus Falkowbacteria bacterium HGW-Falkowbacteria-2</name>
    <dbReference type="NCBI Taxonomy" id="2013769"/>
    <lineage>
        <taxon>Bacteria</taxon>
        <taxon>Candidatus Falkowiibacteriota</taxon>
    </lineage>
</organism>
<evidence type="ECO:0000313" key="1">
    <source>
        <dbReference type="EMBL" id="PKM88311.1"/>
    </source>
</evidence>
<protein>
    <submittedName>
        <fullName evidence="1">Uncharacterized protein</fullName>
    </submittedName>
</protein>
<dbReference type="EMBL" id="PHAH01000020">
    <property type="protein sequence ID" value="PKM88311.1"/>
    <property type="molecule type" value="Genomic_DNA"/>
</dbReference>
<evidence type="ECO:0000313" key="2">
    <source>
        <dbReference type="Proteomes" id="UP000233325"/>
    </source>
</evidence>